<organism evidence="3 4">
    <name type="scientific">Panicum virgatum</name>
    <name type="common">Blackwell switchgrass</name>
    <dbReference type="NCBI Taxonomy" id="38727"/>
    <lineage>
        <taxon>Eukaryota</taxon>
        <taxon>Viridiplantae</taxon>
        <taxon>Streptophyta</taxon>
        <taxon>Embryophyta</taxon>
        <taxon>Tracheophyta</taxon>
        <taxon>Spermatophyta</taxon>
        <taxon>Magnoliopsida</taxon>
        <taxon>Liliopsida</taxon>
        <taxon>Poales</taxon>
        <taxon>Poaceae</taxon>
        <taxon>PACMAD clade</taxon>
        <taxon>Panicoideae</taxon>
        <taxon>Panicodae</taxon>
        <taxon>Paniceae</taxon>
        <taxon>Panicinae</taxon>
        <taxon>Panicum</taxon>
        <taxon>Panicum sect. Hiantes</taxon>
    </lineage>
</organism>
<feature type="compositionally biased region" description="Basic and acidic residues" evidence="2">
    <location>
        <begin position="133"/>
        <end position="146"/>
    </location>
</feature>
<dbReference type="Proteomes" id="UP000823388">
    <property type="component" value="Chromosome 9N"/>
</dbReference>
<dbReference type="PANTHER" id="PTHR13261">
    <property type="entry name" value="BRCA2 AND CDKN1A INTERACTING PROTEIN"/>
    <property type="match status" value="1"/>
</dbReference>
<dbReference type="EMBL" id="CM029054">
    <property type="protein sequence ID" value="KAG2533768.1"/>
    <property type="molecule type" value="Genomic_DNA"/>
</dbReference>
<dbReference type="Pfam" id="PF13862">
    <property type="entry name" value="BCCIP"/>
    <property type="match status" value="1"/>
</dbReference>
<sequence>MDCGPLVLLLTAADESTCHSPFRPGSTAYRPNPLHAPFEATTPTIDSPGLNSAAAAAAAPLGPRRAQRIRMPAGRKRPAPFLAFSSFARTLIFSTRAAAASSGLSKPLRLPDDATTSAAGTSGQDSMPRPPSKRAEPSNDQDRSSESEEESFSNSESDAQDGEESSEGELQTVQADFAFFDPKPSDFHGARLLLKTYLDSKPWDLTGFIDLILAQTTVGTIVKLADDDEEEEEEGEGTAGDKTGAGANDDDDLFGLISVLNLGRYAEHRCIKDLKEYLLAVCSDKDTKKQLKSLLEEKASSVGLMVCRRFVNFPYELVPKLYDALFDEVSWATEDEPTQELRDSFRFKHYLLIVRMLERKIPAKHKAKNSKDDDEPIIYPKLEDEIFNELSSWSFTFPIRSEQSPQQETKNYKEMGLVMAVKAEAIPKFRKKLEALVSE</sequence>
<feature type="compositionally biased region" description="Acidic residues" evidence="2">
    <location>
        <begin position="226"/>
        <end position="236"/>
    </location>
</feature>
<dbReference type="GO" id="GO:0005634">
    <property type="term" value="C:nucleus"/>
    <property type="evidence" value="ECO:0007669"/>
    <property type="project" value="TreeGrafter"/>
</dbReference>
<dbReference type="InterPro" id="IPR025602">
    <property type="entry name" value="BCP1_family"/>
</dbReference>
<feature type="region of interest" description="Disordered" evidence="2">
    <location>
        <begin position="225"/>
        <end position="246"/>
    </location>
</feature>
<feature type="compositionally biased region" description="Acidic residues" evidence="2">
    <location>
        <begin position="158"/>
        <end position="167"/>
    </location>
</feature>
<feature type="region of interest" description="Disordered" evidence="2">
    <location>
        <begin position="102"/>
        <end position="169"/>
    </location>
</feature>
<dbReference type="AlphaFoldDB" id="A0A8T0MBF4"/>
<proteinExistence type="inferred from homology"/>
<name>A0A8T0MBF4_PANVG</name>
<keyword evidence="4" id="KW-1185">Reference proteome</keyword>
<accession>A0A8T0MBF4</accession>
<comment type="caution">
    <text evidence="3">The sequence shown here is derived from an EMBL/GenBank/DDBJ whole genome shotgun (WGS) entry which is preliminary data.</text>
</comment>
<reference evidence="3" key="1">
    <citation type="submission" date="2020-05" db="EMBL/GenBank/DDBJ databases">
        <title>WGS assembly of Panicum virgatum.</title>
        <authorList>
            <person name="Lovell J.T."/>
            <person name="Jenkins J."/>
            <person name="Shu S."/>
            <person name="Juenger T.E."/>
            <person name="Schmutz J."/>
        </authorList>
    </citation>
    <scope>NUCLEOTIDE SEQUENCE</scope>
    <source>
        <strain evidence="3">AP13</strain>
    </source>
</reference>
<evidence type="ECO:0000313" key="3">
    <source>
        <dbReference type="EMBL" id="KAG2533768.1"/>
    </source>
</evidence>
<dbReference type="PANTHER" id="PTHR13261:SF0">
    <property type="entry name" value="BRCA2 AND CDKN1A-INTERACTING PROTEIN"/>
    <property type="match status" value="1"/>
</dbReference>
<evidence type="ECO:0008006" key="5">
    <source>
        <dbReference type="Google" id="ProtNLM"/>
    </source>
</evidence>
<evidence type="ECO:0000256" key="1">
    <source>
        <dbReference type="ARBA" id="ARBA00006781"/>
    </source>
</evidence>
<comment type="similarity">
    <text evidence="1">Belongs to the BCP1 family.</text>
</comment>
<feature type="compositionally biased region" description="Polar residues" evidence="2">
    <location>
        <begin position="114"/>
        <end position="125"/>
    </location>
</feature>
<protein>
    <recommendedName>
        <fullName evidence="5">Protein BCCIP homolog</fullName>
    </recommendedName>
</protein>
<gene>
    <name evidence="3" type="ORF">PVAP13_9NG013900</name>
</gene>
<evidence type="ECO:0000256" key="2">
    <source>
        <dbReference type="SAM" id="MobiDB-lite"/>
    </source>
</evidence>
<evidence type="ECO:0000313" key="4">
    <source>
        <dbReference type="Proteomes" id="UP000823388"/>
    </source>
</evidence>